<sequence length="85" mass="9967">MIFTSQRVLWKLFPRLSHDKVRWMRLYCTAAFGLGAAACTWAGQQDYSSKPSRTTFFYRQHLKHLHKTKKISDEKYARLLTGVDA</sequence>
<dbReference type="RefSeq" id="XP_013228660.1">
    <property type="nucleotide sequence ID" value="XM_013373206.1"/>
</dbReference>
<dbReference type="AlphaFoldDB" id="U6KNH7"/>
<dbReference type="OMA" id="VCKAHTP"/>
<proteinExistence type="predicted"/>
<dbReference type="GeneID" id="25252485"/>
<gene>
    <name evidence="1" type="ORF">ETH_00016655</name>
</gene>
<reference evidence="1" key="2">
    <citation type="submission" date="2013-10" db="EMBL/GenBank/DDBJ databases">
        <authorList>
            <person name="Aslett M."/>
        </authorList>
    </citation>
    <scope>NUCLEOTIDE SEQUENCE [LARGE SCALE GENOMIC DNA]</scope>
    <source>
        <strain evidence="1">Houghton</strain>
    </source>
</reference>
<dbReference type="OrthoDB" id="345320at2759"/>
<keyword evidence="2" id="KW-1185">Reference proteome</keyword>
<dbReference type="EMBL" id="HG673781">
    <property type="protein sequence ID" value="CDJ37822.1"/>
    <property type="molecule type" value="Genomic_DNA"/>
</dbReference>
<protein>
    <submittedName>
        <fullName evidence="1">Uncharacterized protein</fullName>
    </submittedName>
</protein>
<dbReference type="Proteomes" id="UP000030747">
    <property type="component" value="Unassembled WGS sequence"/>
</dbReference>
<organism evidence="1 2">
    <name type="scientific">Eimeria tenella</name>
    <name type="common">Coccidian parasite</name>
    <dbReference type="NCBI Taxonomy" id="5802"/>
    <lineage>
        <taxon>Eukaryota</taxon>
        <taxon>Sar</taxon>
        <taxon>Alveolata</taxon>
        <taxon>Apicomplexa</taxon>
        <taxon>Conoidasida</taxon>
        <taxon>Coccidia</taxon>
        <taxon>Eucoccidiorida</taxon>
        <taxon>Eimeriorina</taxon>
        <taxon>Eimeriidae</taxon>
        <taxon>Eimeria</taxon>
    </lineage>
</organism>
<evidence type="ECO:0000313" key="1">
    <source>
        <dbReference type="EMBL" id="CDJ37822.1"/>
    </source>
</evidence>
<name>U6KNH7_EIMTE</name>
<dbReference type="VEuPathDB" id="ToxoDB:ETH_00016655"/>
<evidence type="ECO:0000313" key="2">
    <source>
        <dbReference type="Proteomes" id="UP000030747"/>
    </source>
</evidence>
<dbReference type="VEuPathDB" id="ToxoDB:ETH2_1523900"/>
<reference evidence="1" key="1">
    <citation type="submission" date="2013-10" db="EMBL/GenBank/DDBJ databases">
        <title>Genomic analysis of the causative agents of coccidiosis in chickens.</title>
        <authorList>
            <person name="Reid A.J."/>
            <person name="Blake D."/>
            <person name="Billington K."/>
            <person name="Browne H."/>
            <person name="Dunn M."/>
            <person name="Hung S."/>
            <person name="Kawahara F."/>
            <person name="Miranda-Saavedra D."/>
            <person name="Mourier T."/>
            <person name="Nagra H."/>
            <person name="Otto T.D."/>
            <person name="Rawlings N."/>
            <person name="Sanchez A."/>
            <person name="Sanders M."/>
            <person name="Subramaniam C."/>
            <person name="Tay Y."/>
            <person name="Dear P."/>
            <person name="Doerig C."/>
            <person name="Gruber A."/>
            <person name="Parkinson J."/>
            <person name="Shirley M."/>
            <person name="Wan K.L."/>
            <person name="Berriman M."/>
            <person name="Tomley F."/>
            <person name="Pain A."/>
        </authorList>
    </citation>
    <scope>NUCLEOTIDE SEQUENCE [LARGE SCALE GENOMIC DNA]</scope>
    <source>
        <strain evidence="1">Houghton</strain>
    </source>
</reference>
<accession>U6KNH7</accession>